<dbReference type="RefSeq" id="WP_147527699.1">
    <property type="nucleotide sequence ID" value="NZ_SAYG01000018.1"/>
</dbReference>
<gene>
    <name evidence="1" type="ORF">EPJ70_12570</name>
</gene>
<protein>
    <submittedName>
        <fullName evidence="1">Uncharacterized protein</fullName>
    </submittedName>
</protein>
<organism evidence="1 2">
    <name type="scientific">Brachyspira aalborgi</name>
    <dbReference type="NCBI Taxonomy" id="29522"/>
    <lineage>
        <taxon>Bacteria</taxon>
        <taxon>Pseudomonadati</taxon>
        <taxon>Spirochaetota</taxon>
        <taxon>Spirochaetia</taxon>
        <taxon>Brachyspirales</taxon>
        <taxon>Brachyspiraceae</taxon>
        <taxon>Brachyspira</taxon>
    </lineage>
</organism>
<reference evidence="1 2" key="1">
    <citation type="journal article" date="1992" name="Lakartidningen">
        <title>[Penicillin V and not amoxicillin is the first choice preparation in acute otitis].</title>
        <authorList>
            <person name="Kamme C."/>
            <person name="Lundgren K."/>
            <person name="Prellner K."/>
        </authorList>
    </citation>
    <scope>NUCLEOTIDE SEQUENCE [LARGE SCALE GENOMIC DNA]</scope>
    <source>
        <strain evidence="1 2">PC3714II</strain>
    </source>
</reference>
<accession>A0A5C8F0S2</accession>
<dbReference type="AlphaFoldDB" id="A0A5C8F0S2"/>
<proteinExistence type="predicted"/>
<dbReference type="Proteomes" id="UP000324574">
    <property type="component" value="Unassembled WGS sequence"/>
</dbReference>
<name>A0A5C8F0S2_9SPIR</name>
<sequence length="69" mass="8102">MILVIENADKNLCIAIKNVVKLTDAKMTIQKEPSDELLEAMKEVEEMEKHPERYKSYKSVEEMFEDLNK</sequence>
<evidence type="ECO:0000313" key="2">
    <source>
        <dbReference type="Proteomes" id="UP000324574"/>
    </source>
</evidence>
<comment type="caution">
    <text evidence="1">The sequence shown here is derived from an EMBL/GenBank/DDBJ whole genome shotgun (WGS) entry which is preliminary data.</text>
</comment>
<evidence type="ECO:0000313" key="1">
    <source>
        <dbReference type="EMBL" id="TXJ42771.1"/>
    </source>
</evidence>
<dbReference type="EMBL" id="SAYG01000018">
    <property type="protein sequence ID" value="TXJ42771.1"/>
    <property type="molecule type" value="Genomic_DNA"/>
</dbReference>